<evidence type="ECO:0000256" key="5">
    <source>
        <dbReference type="ARBA" id="ARBA00022833"/>
    </source>
</evidence>
<evidence type="ECO:0000259" key="6">
    <source>
        <dbReference type="Pfam" id="PF00753"/>
    </source>
</evidence>
<evidence type="ECO:0000313" key="8">
    <source>
        <dbReference type="Proteomes" id="UP000824024"/>
    </source>
</evidence>
<keyword evidence="5" id="KW-0862">Zinc</keyword>
<comment type="caution">
    <text evidence="7">The sequence shown here is derived from an EMBL/GenBank/DDBJ whole genome shotgun (WGS) entry which is preliminary data.</text>
</comment>
<name>A0A9D2D2Z4_9FIRM</name>
<dbReference type="AlphaFoldDB" id="A0A9D2D2Z4"/>
<dbReference type="Pfam" id="PF00753">
    <property type="entry name" value="Lactamase_B"/>
    <property type="match status" value="1"/>
</dbReference>
<evidence type="ECO:0000256" key="3">
    <source>
        <dbReference type="ARBA" id="ARBA00022723"/>
    </source>
</evidence>
<reference evidence="7" key="1">
    <citation type="journal article" date="2021" name="PeerJ">
        <title>Extensive microbial diversity within the chicken gut microbiome revealed by metagenomics and culture.</title>
        <authorList>
            <person name="Gilroy R."/>
            <person name="Ravi A."/>
            <person name="Getino M."/>
            <person name="Pursley I."/>
            <person name="Horton D.L."/>
            <person name="Alikhan N.F."/>
            <person name="Baker D."/>
            <person name="Gharbi K."/>
            <person name="Hall N."/>
            <person name="Watson M."/>
            <person name="Adriaenssens E.M."/>
            <person name="Foster-Nyarko E."/>
            <person name="Jarju S."/>
            <person name="Secka A."/>
            <person name="Antonio M."/>
            <person name="Oren A."/>
            <person name="Chaudhuri R.R."/>
            <person name="La Ragione R."/>
            <person name="Hildebrand F."/>
            <person name="Pallen M.J."/>
        </authorList>
    </citation>
    <scope>NUCLEOTIDE SEQUENCE</scope>
    <source>
        <strain evidence="7">CHK192-9172</strain>
    </source>
</reference>
<dbReference type="EMBL" id="DXCH01000187">
    <property type="protein sequence ID" value="HIZ07623.1"/>
    <property type="molecule type" value="Genomic_DNA"/>
</dbReference>
<sequence>MYLIEHPKGLAVVDLGIVRDKFPEFMKGDTIDEPEKRIDRQIKALGYSLADVKYVILTHMHIDHTGGMEYLPDATYIVRREEIKEAWFPKERGPVGEGYCYENFKNA</sequence>
<evidence type="ECO:0000256" key="2">
    <source>
        <dbReference type="ARBA" id="ARBA00007749"/>
    </source>
</evidence>
<reference evidence="7" key="2">
    <citation type="submission" date="2021-04" db="EMBL/GenBank/DDBJ databases">
        <authorList>
            <person name="Gilroy R."/>
        </authorList>
    </citation>
    <scope>NUCLEOTIDE SEQUENCE</scope>
    <source>
        <strain evidence="7">CHK192-9172</strain>
    </source>
</reference>
<feature type="domain" description="Metallo-beta-lactamase" evidence="6">
    <location>
        <begin position="2"/>
        <end position="86"/>
    </location>
</feature>
<dbReference type="GO" id="GO:0046872">
    <property type="term" value="F:metal ion binding"/>
    <property type="evidence" value="ECO:0007669"/>
    <property type="project" value="UniProtKB-KW"/>
</dbReference>
<protein>
    <submittedName>
        <fullName evidence="7">MBL fold metallo-hydrolase</fullName>
    </submittedName>
</protein>
<evidence type="ECO:0000256" key="4">
    <source>
        <dbReference type="ARBA" id="ARBA00022801"/>
    </source>
</evidence>
<dbReference type="PANTHER" id="PTHR42978:SF2">
    <property type="entry name" value="102 KBASES UNSTABLE REGION: FROM 1 TO 119443"/>
    <property type="match status" value="1"/>
</dbReference>
<dbReference type="Gene3D" id="3.60.15.10">
    <property type="entry name" value="Ribonuclease Z/Hydroxyacylglutathione hydrolase-like"/>
    <property type="match status" value="1"/>
</dbReference>
<proteinExistence type="inferred from homology"/>
<dbReference type="SUPFAM" id="SSF56281">
    <property type="entry name" value="Metallo-hydrolase/oxidoreductase"/>
    <property type="match status" value="1"/>
</dbReference>
<organism evidence="7 8">
    <name type="scientific">Candidatus Eubacterium avistercoris</name>
    <dbReference type="NCBI Taxonomy" id="2838567"/>
    <lineage>
        <taxon>Bacteria</taxon>
        <taxon>Bacillati</taxon>
        <taxon>Bacillota</taxon>
        <taxon>Clostridia</taxon>
        <taxon>Eubacteriales</taxon>
        <taxon>Eubacteriaceae</taxon>
        <taxon>Eubacterium</taxon>
    </lineage>
</organism>
<dbReference type="InterPro" id="IPR051013">
    <property type="entry name" value="MBL_superfamily_lactonases"/>
</dbReference>
<keyword evidence="3" id="KW-0479">Metal-binding</keyword>
<comment type="similarity">
    <text evidence="2">Belongs to the metallo-beta-lactamase superfamily.</text>
</comment>
<dbReference type="PANTHER" id="PTHR42978">
    <property type="entry name" value="QUORUM-QUENCHING LACTONASE YTNP-RELATED-RELATED"/>
    <property type="match status" value="1"/>
</dbReference>
<dbReference type="GO" id="GO:0016787">
    <property type="term" value="F:hydrolase activity"/>
    <property type="evidence" value="ECO:0007669"/>
    <property type="project" value="UniProtKB-KW"/>
</dbReference>
<accession>A0A9D2D2Z4</accession>
<dbReference type="InterPro" id="IPR036866">
    <property type="entry name" value="RibonucZ/Hydroxyglut_hydro"/>
</dbReference>
<dbReference type="InterPro" id="IPR001279">
    <property type="entry name" value="Metallo-B-lactamas"/>
</dbReference>
<evidence type="ECO:0000256" key="1">
    <source>
        <dbReference type="ARBA" id="ARBA00001947"/>
    </source>
</evidence>
<comment type="cofactor">
    <cofactor evidence="1">
        <name>Zn(2+)</name>
        <dbReference type="ChEBI" id="CHEBI:29105"/>
    </cofactor>
</comment>
<keyword evidence="4" id="KW-0378">Hydrolase</keyword>
<gene>
    <name evidence="7" type="ORF">IAA08_06790</name>
</gene>
<evidence type="ECO:0000313" key="7">
    <source>
        <dbReference type="EMBL" id="HIZ07623.1"/>
    </source>
</evidence>
<dbReference type="Proteomes" id="UP000824024">
    <property type="component" value="Unassembled WGS sequence"/>
</dbReference>